<dbReference type="EMBL" id="JAUCMV010000005">
    <property type="protein sequence ID" value="KAK0394000.1"/>
    <property type="molecule type" value="Genomic_DNA"/>
</dbReference>
<accession>A0AA39GUW3</accession>
<comment type="caution">
    <text evidence="1">The sequence shown here is derived from an EMBL/GenBank/DDBJ whole genome shotgun (WGS) entry which is preliminary data.</text>
</comment>
<reference evidence="1" key="1">
    <citation type="submission" date="2023-06" db="EMBL/GenBank/DDBJ databases">
        <title>Genomic analysis of the entomopathogenic nematode Steinernema hermaphroditum.</title>
        <authorList>
            <person name="Schwarz E.M."/>
            <person name="Heppert J.K."/>
            <person name="Baniya A."/>
            <person name="Schwartz H.T."/>
            <person name="Tan C.-H."/>
            <person name="Antoshechkin I."/>
            <person name="Sternberg P.W."/>
            <person name="Goodrich-Blair H."/>
            <person name="Dillman A.R."/>
        </authorList>
    </citation>
    <scope>NUCLEOTIDE SEQUENCE</scope>
    <source>
        <strain evidence="1">PS9179</strain>
        <tissue evidence="1">Whole animal</tissue>
    </source>
</reference>
<sequence length="66" mass="7658">METATMKMTMNLKDKKSQLSSFDKDIEKSKGGFVDMNKYIGEMYRPKDYPELNGKEPDWVASECKL</sequence>
<proteinExistence type="predicted"/>
<protein>
    <submittedName>
        <fullName evidence="1">Uncharacterized protein</fullName>
    </submittedName>
</protein>
<evidence type="ECO:0000313" key="2">
    <source>
        <dbReference type="Proteomes" id="UP001175271"/>
    </source>
</evidence>
<organism evidence="1 2">
    <name type="scientific">Steinernema hermaphroditum</name>
    <dbReference type="NCBI Taxonomy" id="289476"/>
    <lineage>
        <taxon>Eukaryota</taxon>
        <taxon>Metazoa</taxon>
        <taxon>Ecdysozoa</taxon>
        <taxon>Nematoda</taxon>
        <taxon>Chromadorea</taxon>
        <taxon>Rhabditida</taxon>
        <taxon>Tylenchina</taxon>
        <taxon>Panagrolaimomorpha</taxon>
        <taxon>Strongyloidoidea</taxon>
        <taxon>Steinernematidae</taxon>
        <taxon>Steinernema</taxon>
    </lineage>
</organism>
<keyword evidence="2" id="KW-1185">Reference proteome</keyword>
<gene>
    <name evidence="1" type="ORF">QR680_000520</name>
</gene>
<dbReference type="Proteomes" id="UP001175271">
    <property type="component" value="Unassembled WGS sequence"/>
</dbReference>
<evidence type="ECO:0000313" key="1">
    <source>
        <dbReference type="EMBL" id="KAK0394000.1"/>
    </source>
</evidence>
<dbReference type="AlphaFoldDB" id="A0AA39GUW3"/>
<name>A0AA39GUW3_9BILA</name>